<accession>A0A7G2CA29</accession>
<dbReference type="AlphaFoldDB" id="A0A7G2CA29"/>
<reference evidence="1 2" key="1">
    <citation type="submission" date="2020-08" db="EMBL/GenBank/DDBJ databases">
        <authorList>
            <person name="Newling K."/>
            <person name="Davey J."/>
            <person name="Forrester S."/>
        </authorList>
    </citation>
    <scope>NUCLEOTIDE SEQUENCE [LARGE SCALE GENOMIC DNA]</scope>
    <source>
        <strain evidence="2">Crithidia deanei Carvalho (ATCC PRA-265)</strain>
    </source>
</reference>
<name>A0A7G2CA29_9TRYP</name>
<organism evidence="1 2">
    <name type="scientific">Angomonas deanei</name>
    <dbReference type="NCBI Taxonomy" id="59799"/>
    <lineage>
        <taxon>Eukaryota</taxon>
        <taxon>Discoba</taxon>
        <taxon>Euglenozoa</taxon>
        <taxon>Kinetoplastea</taxon>
        <taxon>Metakinetoplastina</taxon>
        <taxon>Trypanosomatida</taxon>
        <taxon>Trypanosomatidae</taxon>
        <taxon>Strigomonadinae</taxon>
        <taxon>Angomonas</taxon>
    </lineage>
</organism>
<evidence type="ECO:0000313" key="1">
    <source>
        <dbReference type="EMBL" id="CAD2216720.1"/>
    </source>
</evidence>
<protein>
    <submittedName>
        <fullName evidence="1">Uncharacterized protein</fullName>
    </submittedName>
</protein>
<dbReference type="EMBL" id="LR877151">
    <property type="protein sequence ID" value="CAD2216720.1"/>
    <property type="molecule type" value="Genomic_DNA"/>
</dbReference>
<evidence type="ECO:0000313" key="2">
    <source>
        <dbReference type="Proteomes" id="UP000515908"/>
    </source>
</evidence>
<dbReference type="Proteomes" id="UP000515908">
    <property type="component" value="Chromosome 07"/>
</dbReference>
<dbReference type="OrthoDB" id="273232at2759"/>
<dbReference type="VEuPathDB" id="TriTrypDB:ADEAN_000419100"/>
<sequence length="509" mass="57098">MTASYKTISVWAVGSIVVLYLLKKTRGKRRSKESQEEDREARETKSIITSSSLPICIYPAKLRQGWSVAPPLIFPPHLAVIPLVCITDGEAVASPLVKSAGVNQTESEAFIVCEEVDSDLAGESDKTALFQFYLQHSELLQSLKGFQIEPLFIDTTAKTCFTHYCESKGVAMLFGTNGSFVFVACLQGFKDSVKDIGAKTMEELKSSSNEFRHSLPHVVKMLVDASLMPTVEPSGKRLANTLKGAGGGFYSVNFPLNGQSLQVQLPPTLRVSVKDVKASPDTLFFVEEDSTTMARRERTRFPINSALFSDFLNSQAKELSLATLAKEDEESSRFLRHVKVRLLNENIDFNQVSVSYHQPSMGIFFSVHNETGVVFDPILVERETILYFPCGVSTDFSLPKFTIEQLTEFPKTWEVNGTDEKEVLLHNVKFHFTEWETTQTACDMVERSGYSGVQFTETKDGVTCRSVVIPRQKSILLMRWEVAEQDWQKYLSQLQLFLDTVHIDKVDGK</sequence>
<keyword evidence="2" id="KW-1185">Reference proteome</keyword>
<proteinExistence type="predicted"/>
<gene>
    <name evidence="1" type="ORF">ADEAN_000419100</name>
</gene>